<name>A0A562SHW0_CHIJA</name>
<dbReference type="InterPro" id="IPR012223">
    <property type="entry name" value="TEII"/>
</dbReference>
<evidence type="ECO:0000313" key="4">
    <source>
        <dbReference type="Proteomes" id="UP000316778"/>
    </source>
</evidence>
<dbReference type="AlphaFoldDB" id="A0A562SHW0"/>
<gene>
    <name evidence="3" type="ORF">LX66_5679</name>
</gene>
<accession>A0A562SHW0</accession>
<keyword evidence="4" id="KW-1185">Reference proteome</keyword>
<proteinExistence type="inferred from homology"/>
<comment type="similarity">
    <text evidence="1">Belongs to the thioesterase family.</text>
</comment>
<evidence type="ECO:0000313" key="3">
    <source>
        <dbReference type="EMBL" id="TWI80852.1"/>
    </source>
</evidence>
<dbReference type="Pfam" id="PF00975">
    <property type="entry name" value="Thioesterase"/>
    <property type="match status" value="1"/>
</dbReference>
<feature type="domain" description="Thioesterase" evidence="2">
    <location>
        <begin position="6"/>
        <end position="225"/>
    </location>
</feature>
<protein>
    <submittedName>
        <fullName evidence="3">Surfactin synthase thioesterase subunit</fullName>
    </submittedName>
</protein>
<dbReference type="InterPro" id="IPR001031">
    <property type="entry name" value="Thioesterase"/>
</dbReference>
<dbReference type="PANTHER" id="PTHR11487:SF0">
    <property type="entry name" value="S-ACYL FATTY ACID SYNTHASE THIOESTERASE, MEDIUM CHAIN"/>
    <property type="match status" value="1"/>
</dbReference>
<evidence type="ECO:0000256" key="1">
    <source>
        <dbReference type="ARBA" id="ARBA00007169"/>
    </source>
</evidence>
<dbReference type="Proteomes" id="UP000316778">
    <property type="component" value="Unassembled WGS sequence"/>
</dbReference>
<organism evidence="3 4">
    <name type="scientific">Chitinophaga japonensis</name>
    <name type="common">Flexibacter japonensis</name>
    <dbReference type="NCBI Taxonomy" id="104662"/>
    <lineage>
        <taxon>Bacteria</taxon>
        <taxon>Pseudomonadati</taxon>
        <taxon>Bacteroidota</taxon>
        <taxon>Chitinophagia</taxon>
        <taxon>Chitinophagales</taxon>
        <taxon>Chitinophagaceae</taxon>
        <taxon>Chitinophaga</taxon>
    </lineage>
</organism>
<dbReference type="OrthoDB" id="2213423at2"/>
<dbReference type="SUPFAM" id="SSF53474">
    <property type="entry name" value="alpha/beta-Hydrolases"/>
    <property type="match status" value="1"/>
</dbReference>
<dbReference type="InterPro" id="IPR029058">
    <property type="entry name" value="AB_hydrolase_fold"/>
</dbReference>
<dbReference type="RefSeq" id="WP_145719747.1">
    <property type="nucleotide sequence ID" value="NZ_BAAAFY010000007.1"/>
</dbReference>
<evidence type="ECO:0000259" key="2">
    <source>
        <dbReference type="Pfam" id="PF00975"/>
    </source>
</evidence>
<dbReference type="PANTHER" id="PTHR11487">
    <property type="entry name" value="THIOESTERASE"/>
    <property type="match status" value="1"/>
</dbReference>
<sequence length="228" mass="25618">MIRKPQVFLLHFAGGNRYSFDFIRPYMEGVEVVPTELPGRGKRVHERLLHDVDEAVDDLCSQVIRHLNAAGFLLYGHSLGAMLALKLADKLERIGQPPVHVLVSGNPGPGIEDHSEKSTLSKEALRKELKTLGRFPAGFFQVDELFDFYEPILRADFALAKGDNCRPVRPLSAPIYAMAGSEEGAARHLDNWKQFTTSCFRSEIFPGDHFFIHEHPQRIATIIKACLI</sequence>
<dbReference type="Gene3D" id="3.40.50.1820">
    <property type="entry name" value="alpha/beta hydrolase"/>
    <property type="match status" value="1"/>
</dbReference>
<dbReference type="GO" id="GO:0008610">
    <property type="term" value="P:lipid biosynthetic process"/>
    <property type="evidence" value="ECO:0007669"/>
    <property type="project" value="TreeGrafter"/>
</dbReference>
<reference evidence="3 4" key="1">
    <citation type="journal article" date="2013" name="Stand. Genomic Sci.">
        <title>Genomic Encyclopedia of Type Strains, Phase I: The one thousand microbial genomes (KMG-I) project.</title>
        <authorList>
            <person name="Kyrpides N.C."/>
            <person name="Woyke T."/>
            <person name="Eisen J.A."/>
            <person name="Garrity G."/>
            <person name="Lilburn T.G."/>
            <person name="Beck B.J."/>
            <person name="Whitman W.B."/>
            <person name="Hugenholtz P."/>
            <person name="Klenk H.P."/>
        </authorList>
    </citation>
    <scope>NUCLEOTIDE SEQUENCE [LARGE SCALE GENOMIC DNA]</scope>
    <source>
        <strain evidence="3 4">DSM 13484</strain>
    </source>
</reference>
<comment type="caution">
    <text evidence="3">The sequence shown here is derived from an EMBL/GenBank/DDBJ whole genome shotgun (WGS) entry which is preliminary data.</text>
</comment>
<dbReference type="EMBL" id="VLLG01000009">
    <property type="protein sequence ID" value="TWI80852.1"/>
    <property type="molecule type" value="Genomic_DNA"/>
</dbReference>